<dbReference type="Pfam" id="PF05170">
    <property type="entry name" value="AsmA"/>
    <property type="match status" value="1"/>
</dbReference>
<reference evidence="3" key="1">
    <citation type="submission" date="2023-07" db="EMBL/GenBank/DDBJ databases">
        <title>Molecular identification of indigenous halophilic bacteria isolated from red sea cost, biodegradation of synthetic dyes and assessment of degraded metabolite toxicity.</title>
        <authorList>
            <person name="Chaieb K."/>
            <person name="Altayb H.N."/>
        </authorList>
    </citation>
    <scope>NUCLEOTIDE SEQUENCE [LARGE SCALE GENOMIC DNA]</scope>
    <source>
        <strain evidence="3">K20</strain>
    </source>
</reference>
<comment type="caution">
    <text evidence="2">The sequence shown here is derived from an EMBL/GenBank/DDBJ whole genome shotgun (WGS) entry which is preliminary data.</text>
</comment>
<evidence type="ECO:0000259" key="1">
    <source>
        <dbReference type="Pfam" id="PF05170"/>
    </source>
</evidence>
<dbReference type="RefSeq" id="WP_225250355.1">
    <property type="nucleotide sequence ID" value="NZ_JAIWIU010000055.1"/>
</dbReference>
<sequence>MRKLFFVFFSFLIILLASFAILFGLMNTPFATPVASWLLSQWSTNKIEFNHVEYDFPYHIKLQQPKWQSNSDTFAFHQVDIWLNSEIYQNGQWLIDSILFDGGEINQLPALEKFASNVKLHQLALHNITINQDEHHITGLSLQIKNPSWRQVGQQLPYGEIQFAAKSWQWQGEKATNLLIDANYQPQDSTIYGMTFHWRDGQISGQAEQYAQGWSLVNVTVNHLTLPKGLTQQLDYKWHSLPFVINHINSLDLLNCNIAWQDLELTNADLSLEDTNLDGLVPSQGSLSLHADTANWQGLKWVDPNITLAFSNHSLIIQDFTSGFLQGNIQLAGQWSPEGVHLTSLTAQGLKWFGENISDLQQMPSLPKWENLQIDSLSLDNIQLIQTAQKPFWQLSGLNIEGESTQLLKSGQLGLWNGSLRLSANSASLGRTITSQSLIEMHSDAGIWQLSRAFLPFKQGYLDATAKWDFGQNSGPWQFKAHGDGVPIELINQYLTLPLHVSALAEVDTDLSGLGSNPLVIMHTLTGKASVSMRQGIATLQYDNTTVVQPFELDGAQLLADRGRLTIPKVNLIGAGLQASLSGELDLVDLENGQLLLKTQQDCKKVDFDLLRNKTLVTECSISK</sequence>
<evidence type="ECO:0000313" key="2">
    <source>
        <dbReference type="EMBL" id="MCA2016275.1"/>
    </source>
</evidence>
<dbReference type="Proteomes" id="UP001199044">
    <property type="component" value="Unassembled WGS sequence"/>
</dbReference>
<keyword evidence="3" id="KW-1185">Reference proteome</keyword>
<evidence type="ECO:0000313" key="3">
    <source>
        <dbReference type="Proteomes" id="UP001199044"/>
    </source>
</evidence>
<dbReference type="EMBL" id="JAIWIU010000055">
    <property type="protein sequence ID" value="MCA2016275.1"/>
    <property type="molecule type" value="Genomic_DNA"/>
</dbReference>
<dbReference type="PANTHER" id="PTHR30441">
    <property type="entry name" value="DUF748 DOMAIN-CONTAINING PROTEIN"/>
    <property type="match status" value="1"/>
</dbReference>
<feature type="domain" description="AsmA" evidence="1">
    <location>
        <begin position="2"/>
        <end position="569"/>
    </location>
</feature>
<protein>
    <submittedName>
        <fullName evidence="2">AsmA family protein</fullName>
    </submittedName>
</protein>
<accession>A0ABS7YKR1</accession>
<dbReference type="PANTHER" id="PTHR30441:SF8">
    <property type="entry name" value="DUF748 DOMAIN-CONTAINING PROTEIN"/>
    <property type="match status" value="1"/>
</dbReference>
<proteinExistence type="predicted"/>
<dbReference type="InterPro" id="IPR007844">
    <property type="entry name" value="AsmA"/>
</dbReference>
<name>A0ABS7YKR1_9VIBR</name>
<dbReference type="InterPro" id="IPR052894">
    <property type="entry name" value="AsmA-related"/>
</dbReference>
<organism evidence="2 3">
    <name type="scientific">Vibrio tritonius</name>
    <dbReference type="NCBI Taxonomy" id="1435069"/>
    <lineage>
        <taxon>Bacteria</taxon>
        <taxon>Pseudomonadati</taxon>
        <taxon>Pseudomonadota</taxon>
        <taxon>Gammaproteobacteria</taxon>
        <taxon>Vibrionales</taxon>
        <taxon>Vibrionaceae</taxon>
        <taxon>Vibrio</taxon>
    </lineage>
</organism>
<gene>
    <name evidence="2" type="ORF">LDJ79_09150</name>
</gene>